<evidence type="ECO:0000313" key="2">
    <source>
        <dbReference type="EMBL" id="MCC4233298.1"/>
    </source>
</evidence>
<reference evidence="2 3" key="1">
    <citation type="submission" date="2021-10" db="EMBL/GenBank/DDBJ databases">
        <title>The diversity and Nitrogen Metabolism of Culturable Nitrate-Utilizing Bacteria Within the Oxygen Minimum Zone of the Changjiang (Yangtze River)Estuary.</title>
        <authorList>
            <person name="Zhang D."/>
            <person name="Zheng J."/>
            <person name="Liu S."/>
            <person name="He W."/>
        </authorList>
    </citation>
    <scope>NUCLEOTIDE SEQUENCE [LARGE SCALE GENOMIC DNA]</scope>
    <source>
        <strain evidence="2 3">FXH275-2</strain>
    </source>
</reference>
<dbReference type="RefSeq" id="WP_228227215.1">
    <property type="nucleotide sequence ID" value="NZ_JAJGNP010000008.1"/>
</dbReference>
<comment type="caution">
    <text evidence="2">The sequence shown here is derived from an EMBL/GenBank/DDBJ whole genome shotgun (WGS) entry which is preliminary data.</text>
</comment>
<evidence type="ECO:0000313" key="3">
    <source>
        <dbReference type="Proteomes" id="UP001198830"/>
    </source>
</evidence>
<organism evidence="2 3">
    <name type="scientific">Sphingobium soli</name>
    <dbReference type="NCBI Taxonomy" id="1591116"/>
    <lineage>
        <taxon>Bacteria</taxon>
        <taxon>Pseudomonadati</taxon>
        <taxon>Pseudomonadota</taxon>
        <taxon>Alphaproteobacteria</taxon>
        <taxon>Sphingomonadales</taxon>
        <taxon>Sphingomonadaceae</taxon>
        <taxon>Sphingobium</taxon>
    </lineage>
</organism>
<dbReference type="Pfam" id="PF19763">
    <property type="entry name" value="DUF6250"/>
    <property type="match status" value="1"/>
</dbReference>
<name>A0ABS8H8A2_9SPHN</name>
<feature type="domain" description="DUF6250" evidence="1">
    <location>
        <begin position="61"/>
        <end position="227"/>
    </location>
</feature>
<dbReference type="EMBL" id="JAJGNP010000008">
    <property type="protein sequence ID" value="MCC4233298.1"/>
    <property type="molecule type" value="Genomic_DNA"/>
</dbReference>
<dbReference type="Gene3D" id="2.60.120.200">
    <property type="match status" value="1"/>
</dbReference>
<dbReference type="Proteomes" id="UP001198830">
    <property type="component" value="Unassembled WGS sequence"/>
</dbReference>
<keyword evidence="3" id="KW-1185">Reference proteome</keyword>
<accession>A0ABS8H8A2</accession>
<evidence type="ECO:0000259" key="1">
    <source>
        <dbReference type="Pfam" id="PF19763"/>
    </source>
</evidence>
<proteinExistence type="predicted"/>
<sequence length="232" mass="25524">MIGTGLSRRTLLAALASTPVAARAARKMLYRDDFSHGLDQWQLEAASPQARVSAAQGVLDIDTPAGLTLWFRQPLKGPVAIAYDVRAVQAGGPQDAVSDVNAFWMAQDPAVPGGSALAARRTGVFEDYDSLRTYYVGIGGNRNSTTRMRRYVGRAGDRPLLPVHDRTDPAAMLTPNRWFHLRLIADGAHIAVERDGETLFAMTDRHPYRSGHFGVRTTQSHIQLRKFSITRL</sequence>
<gene>
    <name evidence="2" type="ORF">LL253_11420</name>
</gene>
<dbReference type="InterPro" id="IPR046217">
    <property type="entry name" value="DUF6250"/>
</dbReference>
<protein>
    <submittedName>
        <fullName evidence="2">DUF6250 domain-containing protein</fullName>
    </submittedName>
</protein>